<dbReference type="PANTHER" id="PTHR21666:SF289">
    <property type="entry name" value="L-ALA--D-GLU ENDOPEPTIDASE"/>
    <property type="match status" value="1"/>
</dbReference>
<evidence type="ECO:0000256" key="2">
    <source>
        <dbReference type="SAM" id="Coils"/>
    </source>
</evidence>
<keyword evidence="4" id="KW-1133">Transmembrane helix</keyword>
<dbReference type="InterPro" id="IPR011055">
    <property type="entry name" value="Dup_hybrid_motif"/>
</dbReference>
<evidence type="ECO:0000256" key="1">
    <source>
        <dbReference type="ARBA" id="ARBA00022729"/>
    </source>
</evidence>
<keyword evidence="4" id="KW-0812">Transmembrane</keyword>
<proteinExistence type="predicted"/>
<feature type="transmembrane region" description="Helical" evidence="4">
    <location>
        <begin position="16"/>
        <end position="35"/>
    </location>
</feature>
<feature type="region of interest" description="Disordered" evidence="3">
    <location>
        <begin position="100"/>
        <end position="120"/>
    </location>
</feature>
<dbReference type="Proteomes" id="UP000265800">
    <property type="component" value="Unassembled WGS sequence"/>
</dbReference>
<feature type="domain" description="M23ase beta-sheet core" evidence="5">
    <location>
        <begin position="197"/>
        <end position="291"/>
    </location>
</feature>
<organism evidence="6 7">
    <name type="scientific">Meiothermus luteus</name>
    <dbReference type="NCBI Taxonomy" id="2026184"/>
    <lineage>
        <taxon>Bacteria</taxon>
        <taxon>Thermotogati</taxon>
        <taxon>Deinococcota</taxon>
        <taxon>Deinococci</taxon>
        <taxon>Thermales</taxon>
        <taxon>Thermaceae</taxon>
        <taxon>Meiothermus</taxon>
    </lineage>
</organism>
<dbReference type="Pfam" id="PF01551">
    <property type="entry name" value="Peptidase_M23"/>
    <property type="match status" value="1"/>
</dbReference>
<feature type="coiled-coil region" evidence="2">
    <location>
        <begin position="32"/>
        <end position="94"/>
    </location>
</feature>
<evidence type="ECO:0000313" key="6">
    <source>
        <dbReference type="EMBL" id="RIH87426.1"/>
    </source>
</evidence>
<name>A0A399EVH3_9DEIN</name>
<evidence type="ECO:0000259" key="5">
    <source>
        <dbReference type="Pfam" id="PF01551"/>
    </source>
</evidence>
<reference evidence="6 7" key="1">
    <citation type="submission" date="2018-08" db="EMBL/GenBank/DDBJ databases">
        <title>Meiothermus luteus KCTC 52599 genome sequencing project.</title>
        <authorList>
            <person name="Da Costa M.S."/>
            <person name="Albuquerque L."/>
            <person name="Raposo P."/>
            <person name="Froufe H.J.C."/>
            <person name="Barroso C.S."/>
            <person name="Egas C."/>
        </authorList>
    </citation>
    <scope>NUCLEOTIDE SEQUENCE [LARGE SCALE GENOMIC DNA]</scope>
    <source>
        <strain evidence="6 7">KCTC 52599</strain>
    </source>
</reference>
<feature type="region of interest" description="Disordered" evidence="3">
    <location>
        <begin position="145"/>
        <end position="172"/>
    </location>
</feature>
<keyword evidence="1" id="KW-0732">Signal</keyword>
<dbReference type="Gene3D" id="2.70.70.10">
    <property type="entry name" value="Glucose Permease (Domain IIA)"/>
    <property type="match status" value="1"/>
</dbReference>
<evidence type="ECO:0000256" key="3">
    <source>
        <dbReference type="SAM" id="MobiDB-lite"/>
    </source>
</evidence>
<dbReference type="InterPro" id="IPR050570">
    <property type="entry name" value="Cell_wall_metabolism_enzyme"/>
</dbReference>
<dbReference type="SUPFAM" id="SSF51261">
    <property type="entry name" value="Duplicated hybrid motif"/>
    <property type="match status" value="1"/>
</dbReference>
<comment type="caution">
    <text evidence="6">The sequence shown here is derived from an EMBL/GenBank/DDBJ whole genome shotgun (WGS) entry which is preliminary data.</text>
</comment>
<keyword evidence="6" id="KW-0378">Hydrolase</keyword>
<keyword evidence="7" id="KW-1185">Reference proteome</keyword>
<dbReference type="PANTHER" id="PTHR21666">
    <property type="entry name" value="PEPTIDASE-RELATED"/>
    <property type="match status" value="1"/>
</dbReference>
<dbReference type="RefSeq" id="WP_119359642.1">
    <property type="nucleotide sequence ID" value="NZ_QWKZ01000022.1"/>
</dbReference>
<evidence type="ECO:0000256" key="4">
    <source>
        <dbReference type="SAM" id="Phobius"/>
    </source>
</evidence>
<sequence length="296" mass="31798">MAKGPHPLRTALTLRVPLWAAVLPVVLLVLGAVSLREKAAGERAQLLALQAEARRLALELEAERSRNQAYSAEAAQLQQSLGILERELNRLRARAGLPEVRLGPIQPSPPSSEAPRGAGEPVELGSLLLSLRTRMDNLSLELEATARSLDNPTPPDPWPKPTRSNRTPRGLPLPFEARLTSGFGYRPSPFGTLAYEFHNGVDLAAPEGTPVYATAAGTASQVGWNPLFGLMVLLDHGNGLHTLYGHLSAAYVARGQTVEEGQPIGAVGSTGRSTGPHLHYTVYRYGVAVDPLPYLR</sequence>
<dbReference type="GO" id="GO:0004222">
    <property type="term" value="F:metalloendopeptidase activity"/>
    <property type="evidence" value="ECO:0007669"/>
    <property type="project" value="TreeGrafter"/>
</dbReference>
<accession>A0A399EVH3</accession>
<keyword evidence="2" id="KW-0175">Coiled coil</keyword>
<dbReference type="EMBL" id="QWKZ01000022">
    <property type="protein sequence ID" value="RIH87426.1"/>
    <property type="molecule type" value="Genomic_DNA"/>
</dbReference>
<dbReference type="AlphaFoldDB" id="A0A399EVH3"/>
<gene>
    <name evidence="6" type="primary">envC</name>
    <name evidence="6" type="ORF">Mlute_00982</name>
</gene>
<dbReference type="OrthoDB" id="9809488at2"/>
<keyword evidence="4" id="KW-0472">Membrane</keyword>
<dbReference type="CDD" id="cd12797">
    <property type="entry name" value="M23_peptidase"/>
    <property type="match status" value="1"/>
</dbReference>
<evidence type="ECO:0000313" key="7">
    <source>
        <dbReference type="Proteomes" id="UP000265800"/>
    </source>
</evidence>
<protein>
    <submittedName>
        <fullName evidence="6">Murein hydrolase activator EnvC</fullName>
    </submittedName>
</protein>
<dbReference type="InterPro" id="IPR016047">
    <property type="entry name" value="M23ase_b-sheet_dom"/>
</dbReference>